<dbReference type="Gene3D" id="3.40.390.10">
    <property type="entry name" value="Collagenase (Catalytic Domain)"/>
    <property type="match status" value="1"/>
</dbReference>
<feature type="domain" description="Peptidase M12A" evidence="1">
    <location>
        <begin position="240"/>
        <end position="268"/>
    </location>
</feature>
<dbReference type="GO" id="GO:0006508">
    <property type="term" value="P:proteolysis"/>
    <property type="evidence" value="ECO:0007669"/>
    <property type="project" value="InterPro"/>
</dbReference>
<dbReference type="SUPFAM" id="SSF55486">
    <property type="entry name" value="Metalloproteases ('zincins'), catalytic domain"/>
    <property type="match status" value="1"/>
</dbReference>
<reference evidence="2" key="1">
    <citation type="submission" date="2013-12" db="EMBL/GenBank/DDBJ databases">
        <authorList>
            <person name="Aslett M."/>
        </authorList>
    </citation>
    <scope>NUCLEOTIDE SEQUENCE [LARGE SCALE GENOMIC DNA]</scope>
    <source>
        <strain evidence="2">Lindley</strain>
    </source>
</reference>
<protein>
    <submittedName>
        <fullName evidence="3">Astacin domain-containing protein</fullName>
    </submittedName>
</protein>
<keyword evidence="2" id="KW-1185">Reference proteome</keyword>
<name>A0A183C853_GLOPA</name>
<dbReference type="GO" id="GO:0004222">
    <property type="term" value="F:metalloendopeptidase activity"/>
    <property type="evidence" value="ECO:0007669"/>
    <property type="project" value="InterPro"/>
</dbReference>
<dbReference type="Proteomes" id="UP000050741">
    <property type="component" value="Unassembled WGS sequence"/>
</dbReference>
<evidence type="ECO:0000313" key="2">
    <source>
        <dbReference type="Proteomes" id="UP000050741"/>
    </source>
</evidence>
<reference evidence="2" key="2">
    <citation type="submission" date="2014-05" db="EMBL/GenBank/DDBJ databases">
        <title>The genome and life-stage specific transcriptomes of Globodera pallida elucidate key aspects of plant parasitism by a cyst nematode.</title>
        <authorList>
            <person name="Cotton J.A."/>
            <person name="Lilley C.J."/>
            <person name="Jones L.M."/>
            <person name="Kikuchi T."/>
            <person name="Reid A.J."/>
            <person name="Thorpe P."/>
            <person name="Tsai I.J."/>
            <person name="Beasley H."/>
            <person name="Blok V."/>
            <person name="Cock P.J.A."/>
            <person name="Van den Akker S.E."/>
            <person name="Holroyd N."/>
            <person name="Hunt M."/>
            <person name="Mantelin S."/>
            <person name="Naghra H."/>
            <person name="Pain A."/>
            <person name="Palomares-Rius J.E."/>
            <person name="Zarowiecki M."/>
            <person name="Berriman M."/>
            <person name="Jones J.T."/>
            <person name="Urwin P.E."/>
        </authorList>
    </citation>
    <scope>NUCLEOTIDE SEQUENCE [LARGE SCALE GENOMIC DNA]</scope>
    <source>
        <strain evidence="2">Lindley</strain>
    </source>
</reference>
<reference evidence="3" key="3">
    <citation type="submission" date="2016-06" db="UniProtKB">
        <authorList>
            <consortium name="WormBaseParasite"/>
        </authorList>
    </citation>
    <scope>IDENTIFICATION</scope>
</reference>
<proteinExistence type="predicted"/>
<evidence type="ECO:0000259" key="1">
    <source>
        <dbReference type="Pfam" id="PF01400"/>
    </source>
</evidence>
<dbReference type="InterPro" id="IPR024079">
    <property type="entry name" value="MetalloPept_cat_dom_sf"/>
</dbReference>
<sequence>MNISKEFGPIETDFVKALHLGAFMNEFDGMAFRILALDLISSIGQNGTGLCKKTCAFEPTARNKDHFGTNCMEIFFPAEVPKFVLNVSATPYELGCDDYEKRYQLNETLPSDYNDVIGSILDDIEQERINGIRAKKLHFVPPSTRRMRVFFQIANSEFSRRITEDESLKLFEHNPNITWPRLPTRCEEYGDDCEEIRELLKRIEALESCQTKDGSPNSAPDDALAMKSPCPFCQNDNMSVVAAHELMHALGIFHEQEQRDARNFTIIRGDDDVIFTTFYQY</sequence>
<dbReference type="AlphaFoldDB" id="A0A183C853"/>
<accession>A0A183C853</accession>
<dbReference type="Pfam" id="PF01400">
    <property type="entry name" value="Astacin"/>
    <property type="match status" value="1"/>
</dbReference>
<evidence type="ECO:0000313" key="3">
    <source>
        <dbReference type="WBParaSite" id="GPLIN_000904900"/>
    </source>
</evidence>
<organism evidence="2 3">
    <name type="scientific">Globodera pallida</name>
    <name type="common">Potato cyst nematode worm</name>
    <name type="synonym">Heterodera pallida</name>
    <dbReference type="NCBI Taxonomy" id="36090"/>
    <lineage>
        <taxon>Eukaryota</taxon>
        <taxon>Metazoa</taxon>
        <taxon>Ecdysozoa</taxon>
        <taxon>Nematoda</taxon>
        <taxon>Chromadorea</taxon>
        <taxon>Rhabditida</taxon>
        <taxon>Tylenchina</taxon>
        <taxon>Tylenchomorpha</taxon>
        <taxon>Tylenchoidea</taxon>
        <taxon>Heteroderidae</taxon>
        <taxon>Heteroderinae</taxon>
        <taxon>Globodera</taxon>
    </lineage>
</organism>
<dbReference type="WBParaSite" id="GPLIN_000904900">
    <property type="protein sequence ID" value="GPLIN_000904900"/>
    <property type="gene ID" value="GPLIN_000904900"/>
</dbReference>
<dbReference type="InterPro" id="IPR001506">
    <property type="entry name" value="Peptidase_M12A"/>
</dbReference>